<comment type="function">
    <text evidence="8">Involved in the biosynthesis of the chorismate, which leads to the biosynthesis of aromatic amino acids. Catalyzes the reversible NADPH linked reduction of 3-dehydroshikimate (DHSA) to yield shikimate (SA).</text>
</comment>
<dbReference type="Pfam" id="PF18317">
    <property type="entry name" value="SDH_C"/>
    <property type="match status" value="1"/>
</dbReference>
<keyword evidence="6 8" id="KW-0057">Aromatic amino acid biosynthesis</keyword>
<dbReference type="RefSeq" id="WP_143127943.1">
    <property type="nucleotide sequence ID" value="NZ_VJMG01000106.1"/>
</dbReference>
<dbReference type="GO" id="GO:0009073">
    <property type="term" value="P:aromatic amino acid family biosynthetic process"/>
    <property type="evidence" value="ECO:0007669"/>
    <property type="project" value="UniProtKB-KW"/>
</dbReference>
<dbReference type="GO" id="GO:0005829">
    <property type="term" value="C:cytosol"/>
    <property type="evidence" value="ECO:0007669"/>
    <property type="project" value="TreeGrafter"/>
</dbReference>
<dbReference type="Gene3D" id="3.40.50.720">
    <property type="entry name" value="NAD(P)-binding Rossmann-like Domain"/>
    <property type="match status" value="1"/>
</dbReference>
<evidence type="ECO:0000256" key="3">
    <source>
        <dbReference type="ARBA" id="ARBA00022605"/>
    </source>
</evidence>
<dbReference type="InterPro" id="IPR041121">
    <property type="entry name" value="SDH_C"/>
</dbReference>
<comment type="catalytic activity">
    <reaction evidence="7 8">
        <text>shikimate + NADP(+) = 3-dehydroshikimate + NADPH + H(+)</text>
        <dbReference type="Rhea" id="RHEA:17737"/>
        <dbReference type="ChEBI" id="CHEBI:15378"/>
        <dbReference type="ChEBI" id="CHEBI:16630"/>
        <dbReference type="ChEBI" id="CHEBI:36208"/>
        <dbReference type="ChEBI" id="CHEBI:57783"/>
        <dbReference type="ChEBI" id="CHEBI:58349"/>
        <dbReference type="EC" id="1.1.1.25"/>
    </reaction>
</comment>
<dbReference type="Proteomes" id="UP000316801">
    <property type="component" value="Unassembled WGS sequence"/>
</dbReference>
<comment type="subunit">
    <text evidence="8">Homodimer.</text>
</comment>
<feature type="binding site" evidence="8">
    <location>
        <position position="227"/>
    </location>
    <ligand>
        <name>NADP(+)</name>
        <dbReference type="ChEBI" id="CHEBI:58349"/>
    </ligand>
</feature>
<evidence type="ECO:0000256" key="1">
    <source>
        <dbReference type="ARBA" id="ARBA00004871"/>
    </source>
</evidence>
<dbReference type="GO" id="GO:0008652">
    <property type="term" value="P:amino acid biosynthetic process"/>
    <property type="evidence" value="ECO:0007669"/>
    <property type="project" value="UniProtKB-KW"/>
</dbReference>
<dbReference type="GO" id="GO:0019632">
    <property type="term" value="P:shikimate metabolic process"/>
    <property type="evidence" value="ECO:0007669"/>
    <property type="project" value="InterPro"/>
</dbReference>
<comment type="caution">
    <text evidence="8">Lacks conserved residue(s) required for the propagation of feature annotation.</text>
</comment>
<dbReference type="Pfam" id="PF08501">
    <property type="entry name" value="Shikimate_dh_N"/>
    <property type="match status" value="1"/>
</dbReference>
<comment type="similarity">
    <text evidence="8">Belongs to the shikimate dehydrogenase family.</text>
</comment>
<dbReference type="Gene3D" id="3.40.50.10860">
    <property type="entry name" value="Leucine Dehydrogenase, chain A, domain 1"/>
    <property type="match status" value="1"/>
</dbReference>
<comment type="pathway">
    <text evidence="1 8">Metabolic intermediate biosynthesis; chorismate biosynthesis; chorismate from D-erythrose 4-phosphate and phosphoenolpyruvate: step 4/7.</text>
</comment>
<dbReference type="SUPFAM" id="SSF51735">
    <property type="entry name" value="NAD(P)-binding Rossmann-fold domains"/>
    <property type="match status" value="1"/>
</dbReference>
<evidence type="ECO:0000256" key="5">
    <source>
        <dbReference type="ARBA" id="ARBA00023002"/>
    </source>
</evidence>
<evidence type="ECO:0000256" key="2">
    <source>
        <dbReference type="ARBA" id="ARBA00012962"/>
    </source>
</evidence>
<feature type="binding site" evidence="8">
    <location>
        <begin position="25"/>
        <end position="27"/>
    </location>
    <ligand>
        <name>shikimate</name>
        <dbReference type="ChEBI" id="CHEBI:36208"/>
    </ligand>
</feature>
<sequence>MVDHYPADSRETLRAFVIGTPIRHSRSPMIHSHWLKAFGIDGDYAAIEILEPDFERFMAALKNEGRYRGGNVTIPHKERAFKLADRPDALAEELGAANTLWLEDGLVKATNTDGYGFTANLDQRHPGWDRVSRAVVLGAGGASRAIIQSVRDRGIGEIHVVNRTVARAQELADRFGIRVHAHPIEALPEVMAQAGLFVNTTSLGMEGEGRLDIDFSVMAPQAVVTDIVYVPLETPILAEARQQGFATVDGLGMLLHQAVPGFERWFGRRPEVDETLRDLIVRDMEHHA</sequence>
<protein>
    <recommendedName>
        <fullName evidence="2 8">Shikimate dehydrogenase (NADP(+))</fullName>
        <shortName evidence="8">SDH</shortName>
        <ecNumber evidence="2 8">1.1.1.25</ecNumber>
    </recommendedName>
</protein>
<dbReference type="InterPro" id="IPR006151">
    <property type="entry name" value="Shikm_DH/Glu-tRNA_Rdtase"/>
</dbReference>
<dbReference type="PANTHER" id="PTHR21089">
    <property type="entry name" value="SHIKIMATE DEHYDROGENASE"/>
    <property type="match status" value="1"/>
</dbReference>
<accession>A0A549SML3</accession>
<feature type="domain" description="SDH C-terminal" evidence="11">
    <location>
        <begin position="250"/>
        <end position="274"/>
    </location>
</feature>
<dbReference type="GO" id="GO:0050661">
    <property type="term" value="F:NADP binding"/>
    <property type="evidence" value="ECO:0007669"/>
    <property type="project" value="InterPro"/>
</dbReference>
<evidence type="ECO:0000256" key="8">
    <source>
        <dbReference type="HAMAP-Rule" id="MF_00222"/>
    </source>
</evidence>
<feature type="domain" description="Quinate/shikimate 5-dehydrogenase/glutamyl-tRNA reductase" evidence="9">
    <location>
        <begin position="132"/>
        <end position="202"/>
    </location>
</feature>
<feature type="binding site" evidence="8">
    <location>
        <position position="73"/>
    </location>
    <ligand>
        <name>shikimate</name>
        <dbReference type="ChEBI" id="CHEBI:36208"/>
    </ligand>
</feature>
<feature type="binding site" evidence="8">
    <location>
        <begin position="162"/>
        <end position="167"/>
    </location>
    <ligand>
        <name>NADP(+)</name>
        <dbReference type="ChEBI" id="CHEBI:58349"/>
    </ligand>
</feature>
<feature type="binding site" evidence="8">
    <location>
        <begin position="138"/>
        <end position="142"/>
    </location>
    <ligand>
        <name>NADP(+)</name>
        <dbReference type="ChEBI" id="CHEBI:58349"/>
    </ligand>
</feature>
<evidence type="ECO:0000313" key="12">
    <source>
        <dbReference type="EMBL" id="TRL30863.1"/>
    </source>
</evidence>
<feature type="domain" description="Shikimate dehydrogenase substrate binding N-terminal" evidence="10">
    <location>
        <begin position="17"/>
        <end position="100"/>
    </location>
</feature>
<keyword evidence="13" id="KW-1185">Reference proteome</keyword>
<dbReference type="HAMAP" id="MF_00222">
    <property type="entry name" value="Shikimate_DH_AroE"/>
    <property type="match status" value="1"/>
</dbReference>
<evidence type="ECO:0000256" key="7">
    <source>
        <dbReference type="ARBA" id="ARBA00049442"/>
    </source>
</evidence>
<dbReference type="InterPro" id="IPR022893">
    <property type="entry name" value="Shikimate_DH_fam"/>
</dbReference>
<dbReference type="NCBIfam" id="NF001312">
    <property type="entry name" value="PRK00258.1-4"/>
    <property type="match status" value="1"/>
</dbReference>
<feature type="binding site" evidence="8">
    <location>
        <position position="257"/>
    </location>
    <ligand>
        <name>shikimate</name>
        <dbReference type="ChEBI" id="CHEBI:36208"/>
    </ligand>
</feature>
<comment type="caution">
    <text evidence="12">The sequence shown here is derived from an EMBL/GenBank/DDBJ whole genome shotgun (WGS) entry which is preliminary data.</text>
</comment>
<dbReference type="EMBL" id="VJMG01000106">
    <property type="protein sequence ID" value="TRL30863.1"/>
    <property type="molecule type" value="Genomic_DNA"/>
</dbReference>
<dbReference type="InterPro" id="IPR013708">
    <property type="entry name" value="Shikimate_DH-bd_N"/>
</dbReference>
<dbReference type="AlphaFoldDB" id="A0A549SML3"/>
<evidence type="ECO:0000259" key="9">
    <source>
        <dbReference type="Pfam" id="PF01488"/>
    </source>
</evidence>
<dbReference type="GO" id="GO:0009423">
    <property type="term" value="P:chorismate biosynthetic process"/>
    <property type="evidence" value="ECO:0007669"/>
    <property type="project" value="UniProtKB-UniRule"/>
</dbReference>
<name>A0A549SML3_9HYPH</name>
<evidence type="ECO:0000256" key="6">
    <source>
        <dbReference type="ARBA" id="ARBA00023141"/>
    </source>
</evidence>
<feature type="binding site" evidence="8">
    <location>
        <position position="229"/>
    </location>
    <ligand>
        <name>shikimate</name>
        <dbReference type="ChEBI" id="CHEBI:36208"/>
    </ligand>
</feature>
<keyword evidence="5 8" id="KW-0560">Oxidoreductase</keyword>
<keyword evidence="3 8" id="KW-0028">Amino-acid biosynthesis</keyword>
<evidence type="ECO:0000313" key="13">
    <source>
        <dbReference type="Proteomes" id="UP000316801"/>
    </source>
</evidence>
<proteinExistence type="inferred from homology"/>
<evidence type="ECO:0000259" key="11">
    <source>
        <dbReference type="Pfam" id="PF18317"/>
    </source>
</evidence>
<dbReference type="InterPro" id="IPR036291">
    <property type="entry name" value="NAD(P)-bd_dom_sf"/>
</dbReference>
<dbReference type="PANTHER" id="PTHR21089:SF1">
    <property type="entry name" value="BIFUNCTIONAL 3-DEHYDROQUINATE DEHYDRATASE_SHIKIMATE DEHYDROGENASE, CHLOROPLASTIC"/>
    <property type="match status" value="1"/>
</dbReference>
<evidence type="ECO:0000256" key="4">
    <source>
        <dbReference type="ARBA" id="ARBA00022857"/>
    </source>
</evidence>
<evidence type="ECO:0000259" key="10">
    <source>
        <dbReference type="Pfam" id="PF08501"/>
    </source>
</evidence>
<feature type="binding site" evidence="8">
    <location>
        <position position="250"/>
    </location>
    <ligand>
        <name>NADP(+)</name>
        <dbReference type="ChEBI" id="CHEBI:58349"/>
    </ligand>
</feature>
<dbReference type="NCBIfam" id="TIGR00507">
    <property type="entry name" value="aroE"/>
    <property type="match status" value="1"/>
</dbReference>
<keyword evidence="4 8" id="KW-0521">NADP</keyword>
<dbReference type="SUPFAM" id="SSF53223">
    <property type="entry name" value="Aminoacid dehydrogenase-like, N-terminal domain"/>
    <property type="match status" value="1"/>
</dbReference>
<dbReference type="EC" id="1.1.1.25" evidence="2 8"/>
<dbReference type="UniPathway" id="UPA00053">
    <property type="reaction ID" value="UER00087"/>
</dbReference>
<organism evidence="12 13">
    <name type="scientific">Rhizobium straminoryzae</name>
    <dbReference type="NCBI Taxonomy" id="1387186"/>
    <lineage>
        <taxon>Bacteria</taxon>
        <taxon>Pseudomonadati</taxon>
        <taxon>Pseudomonadota</taxon>
        <taxon>Alphaproteobacteria</taxon>
        <taxon>Hyphomicrobiales</taxon>
        <taxon>Rhizobiaceae</taxon>
        <taxon>Rhizobium/Agrobacterium group</taxon>
        <taxon>Rhizobium</taxon>
    </lineage>
</organism>
<feature type="binding site" evidence="8">
    <location>
        <position position="113"/>
    </location>
    <ligand>
        <name>shikimate</name>
        <dbReference type="ChEBI" id="CHEBI:36208"/>
    </ligand>
</feature>
<feature type="active site" description="Proton acceptor" evidence="8">
    <location>
        <position position="77"/>
    </location>
</feature>
<dbReference type="InterPro" id="IPR011342">
    <property type="entry name" value="Shikimate_DH"/>
</dbReference>
<dbReference type="CDD" id="cd01065">
    <property type="entry name" value="NAD_bind_Shikimate_DH"/>
    <property type="match status" value="1"/>
</dbReference>
<reference evidence="12 13" key="1">
    <citation type="submission" date="2019-07" db="EMBL/GenBank/DDBJ databases">
        <title>Ln-dependent methylotrophs.</title>
        <authorList>
            <person name="Tani A."/>
        </authorList>
    </citation>
    <scope>NUCLEOTIDE SEQUENCE [LARGE SCALE GENOMIC DNA]</scope>
    <source>
        <strain evidence="12 13">SM12</strain>
    </source>
</reference>
<feature type="binding site" evidence="8">
    <location>
        <position position="98"/>
    </location>
    <ligand>
        <name>shikimate</name>
        <dbReference type="ChEBI" id="CHEBI:36208"/>
    </ligand>
</feature>
<dbReference type="Pfam" id="PF01488">
    <property type="entry name" value="Shikimate_DH"/>
    <property type="match status" value="1"/>
</dbReference>
<gene>
    <name evidence="8" type="primary">aroE</name>
    <name evidence="12" type="ORF">FNA46_24935</name>
</gene>
<dbReference type="InterPro" id="IPR046346">
    <property type="entry name" value="Aminoacid_DH-like_N_sf"/>
</dbReference>
<dbReference type="GO" id="GO:0004764">
    <property type="term" value="F:shikimate 3-dehydrogenase (NADP+) activity"/>
    <property type="evidence" value="ECO:0007669"/>
    <property type="project" value="UniProtKB-UniRule"/>
</dbReference>